<proteinExistence type="predicted"/>
<feature type="domain" description="Glycosyltransferase subfamily 4-like N-terminal" evidence="2">
    <location>
        <begin position="15"/>
        <end position="172"/>
    </location>
</feature>
<accession>A0A2W5MZN7</accession>
<dbReference type="Pfam" id="PF00534">
    <property type="entry name" value="Glycos_transf_1"/>
    <property type="match status" value="1"/>
</dbReference>
<dbReference type="PANTHER" id="PTHR12526:SF630">
    <property type="entry name" value="GLYCOSYLTRANSFERASE"/>
    <property type="match status" value="1"/>
</dbReference>
<dbReference type="SUPFAM" id="SSF53756">
    <property type="entry name" value="UDP-Glycosyltransferase/glycogen phosphorylase"/>
    <property type="match status" value="1"/>
</dbReference>
<dbReference type="PANTHER" id="PTHR12526">
    <property type="entry name" value="GLYCOSYLTRANSFERASE"/>
    <property type="match status" value="1"/>
</dbReference>
<dbReference type="Pfam" id="PF13439">
    <property type="entry name" value="Glyco_transf_4"/>
    <property type="match status" value="1"/>
</dbReference>
<sequence>MKVFFAIKKLQDIAGGAESILCQVASRIAENGNNVTLYSMDDEQAQSFYPLSSRVKWKKTGILKQQKPMGLFAFFKIILRMRHEMLREKPDIVIAFMHSMFVPLSFSLIGTSIPIIASEHIIPKHYKKTPHEFFLLLLSSFFVEKITVMTSQVKKLYPALTQSKIVIIPNPVKFYVEVANKRKPVILNVGRLNEQKDQETLIRAFAKIAEKYPEWLLRIVGEGNLRPKLETIIQDYGLENRIVLPGVNKDMQSEYENASIFATSSLYESFGLATAEALSAAIPCIGFADCIGTNEIIHHEFNGLLVDGKDRVSSLSDAMDRLMASSSLRESYGRNGPQSVEKFGLAQTMAAWEILIEETSKKLK</sequence>
<dbReference type="Gene3D" id="3.40.50.2000">
    <property type="entry name" value="Glycogen Phosphorylase B"/>
    <property type="match status" value="2"/>
</dbReference>
<protein>
    <recommendedName>
        <fullName evidence="5">Glycosyltransferase family 4 protein</fullName>
    </recommendedName>
</protein>
<evidence type="ECO:0008006" key="5">
    <source>
        <dbReference type="Google" id="ProtNLM"/>
    </source>
</evidence>
<dbReference type="AlphaFoldDB" id="A0A2W5MZN7"/>
<dbReference type="Proteomes" id="UP000249417">
    <property type="component" value="Unassembled WGS sequence"/>
</dbReference>
<dbReference type="CDD" id="cd03820">
    <property type="entry name" value="GT4_AmsD-like"/>
    <property type="match status" value="1"/>
</dbReference>
<reference evidence="3 4" key="1">
    <citation type="submission" date="2017-08" db="EMBL/GenBank/DDBJ databases">
        <title>Infants hospitalized years apart are colonized by the same room-sourced microbial strains.</title>
        <authorList>
            <person name="Brooks B."/>
            <person name="Olm M.R."/>
            <person name="Firek B.A."/>
            <person name="Baker R."/>
            <person name="Thomas B.C."/>
            <person name="Morowitz M.J."/>
            <person name="Banfield J.F."/>
        </authorList>
    </citation>
    <scope>NUCLEOTIDE SEQUENCE [LARGE SCALE GENOMIC DNA]</scope>
    <source>
        <strain evidence="3">S2_005_002_R2_29</strain>
    </source>
</reference>
<dbReference type="GO" id="GO:0016757">
    <property type="term" value="F:glycosyltransferase activity"/>
    <property type="evidence" value="ECO:0007669"/>
    <property type="project" value="InterPro"/>
</dbReference>
<organism evidence="3 4">
    <name type="scientific">Micavibrio aeruginosavorus</name>
    <dbReference type="NCBI Taxonomy" id="349221"/>
    <lineage>
        <taxon>Bacteria</taxon>
        <taxon>Pseudomonadati</taxon>
        <taxon>Bdellovibrionota</taxon>
        <taxon>Bdellovibrionia</taxon>
        <taxon>Bdellovibrionales</taxon>
        <taxon>Pseudobdellovibrionaceae</taxon>
        <taxon>Micavibrio</taxon>
    </lineage>
</organism>
<name>A0A2W5MZN7_9BACT</name>
<comment type="caution">
    <text evidence="3">The sequence shown here is derived from an EMBL/GenBank/DDBJ whole genome shotgun (WGS) entry which is preliminary data.</text>
</comment>
<gene>
    <name evidence="3" type="ORF">DI551_06325</name>
</gene>
<evidence type="ECO:0000313" key="3">
    <source>
        <dbReference type="EMBL" id="PZQ45828.1"/>
    </source>
</evidence>
<dbReference type="EMBL" id="QFQB01000038">
    <property type="protein sequence ID" value="PZQ45828.1"/>
    <property type="molecule type" value="Genomic_DNA"/>
</dbReference>
<dbReference type="InterPro" id="IPR028098">
    <property type="entry name" value="Glyco_trans_4-like_N"/>
</dbReference>
<evidence type="ECO:0000313" key="4">
    <source>
        <dbReference type="Proteomes" id="UP000249417"/>
    </source>
</evidence>
<dbReference type="InterPro" id="IPR001296">
    <property type="entry name" value="Glyco_trans_1"/>
</dbReference>
<evidence type="ECO:0000259" key="1">
    <source>
        <dbReference type="Pfam" id="PF00534"/>
    </source>
</evidence>
<evidence type="ECO:0000259" key="2">
    <source>
        <dbReference type="Pfam" id="PF13439"/>
    </source>
</evidence>
<feature type="domain" description="Glycosyl transferase family 1" evidence="1">
    <location>
        <begin position="178"/>
        <end position="338"/>
    </location>
</feature>